<name>A0A4R7ZMD2_9ACTN</name>
<proteinExistence type="inferred from homology"/>
<dbReference type="PANTHER" id="PTHR48081:SF30">
    <property type="entry name" value="ACETYL-HYDROLASE LIPR-RELATED"/>
    <property type="match status" value="1"/>
</dbReference>
<dbReference type="RefSeq" id="WP_134121916.1">
    <property type="nucleotide sequence ID" value="NZ_SODF01000002.1"/>
</dbReference>
<dbReference type="InterPro" id="IPR050300">
    <property type="entry name" value="GDXG_lipolytic_enzyme"/>
</dbReference>
<dbReference type="AlphaFoldDB" id="A0A4R7ZMD2"/>
<dbReference type="GO" id="GO:0004806">
    <property type="term" value="F:triacylglycerol lipase activity"/>
    <property type="evidence" value="ECO:0007669"/>
    <property type="project" value="TreeGrafter"/>
</dbReference>
<evidence type="ECO:0000313" key="5">
    <source>
        <dbReference type="Proteomes" id="UP000295447"/>
    </source>
</evidence>
<dbReference type="Gene3D" id="3.40.50.1820">
    <property type="entry name" value="alpha/beta hydrolase"/>
    <property type="match status" value="1"/>
</dbReference>
<evidence type="ECO:0000313" key="4">
    <source>
        <dbReference type="EMBL" id="TDW19007.1"/>
    </source>
</evidence>
<evidence type="ECO:0000256" key="1">
    <source>
        <dbReference type="ARBA" id="ARBA00010515"/>
    </source>
</evidence>
<dbReference type="EMBL" id="SODF01000002">
    <property type="protein sequence ID" value="TDW19007.1"/>
    <property type="molecule type" value="Genomic_DNA"/>
</dbReference>
<dbReference type="Pfam" id="PF07859">
    <property type="entry name" value="Abhydrolase_3"/>
    <property type="match status" value="1"/>
</dbReference>
<comment type="caution">
    <text evidence="4">The sequence shown here is derived from an EMBL/GenBank/DDBJ whole genome shotgun (WGS) entry which is preliminary data.</text>
</comment>
<keyword evidence="5" id="KW-1185">Reference proteome</keyword>
<dbReference type="OrthoDB" id="128186at2"/>
<reference evidence="4 5" key="1">
    <citation type="submission" date="2019-03" db="EMBL/GenBank/DDBJ databases">
        <title>Genomic Encyclopedia of Type Strains, Phase III (KMG-III): the genomes of soil and plant-associated and newly described type strains.</title>
        <authorList>
            <person name="Whitman W."/>
        </authorList>
    </citation>
    <scope>NUCLEOTIDE SEQUENCE [LARGE SCALE GENOMIC DNA]</scope>
    <source>
        <strain evidence="4 5">VKM Ac-2570</strain>
    </source>
</reference>
<feature type="domain" description="Alpha/beta hydrolase fold-3" evidence="3">
    <location>
        <begin position="70"/>
        <end position="271"/>
    </location>
</feature>
<evidence type="ECO:0000259" key="3">
    <source>
        <dbReference type="Pfam" id="PF07859"/>
    </source>
</evidence>
<sequence>MSIKQQETLDAILRQGTIPADTSVDEQRRLLRELLSAQPLPPDLTVTTSTLGNVPTAEVTVDGVEPRHIVLYFHGGVYVLGDAALSADLAAQVGRRTSAKAISVDYRLAPEHPYPAAVDDALAAYEALLQSGTDPADVIFAGESAGGGLAVVTMVNARDRGLPLPAAAYAMSPYVDLTLAGETIKSRRDADPLLSPEALSARVADYTSGQDAGLPLISPIFADLSGLPPLIIQVGSHEVLLDDALRLARAAALADVEVTLDVVPGVPHVFQAYHPILDEAAAALDRAGQFLSARLDVVA</sequence>
<gene>
    <name evidence="4" type="ORF">EV650_5610</name>
</gene>
<dbReference type="InterPro" id="IPR013094">
    <property type="entry name" value="AB_hydrolase_3"/>
</dbReference>
<dbReference type="Proteomes" id="UP000295447">
    <property type="component" value="Unassembled WGS sequence"/>
</dbReference>
<dbReference type="SUPFAM" id="SSF53474">
    <property type="entry name" value="alpha/beta-Hydrolases"/>
    <property type="match status" value="1"/>
</dbReference>
<organism evidence="4 5">
    <name type="scientific">Kribbella kalugense</name>
    <dbReference type="NCBI Taxonomy" id="2512221"/>
    <lineage>
        <taxon>Bacteria</taxon>
        <taxon>Bacillati</taxon>
        <taxon>Actinomycetota</taxon>
        <taxon>Actinomycetes</taxon>
        <taxon>Propionibacteriales</taxon>
        <taxon>Kribbellaceae</taxon>
        <taxon>Kribbella</taxon>
    </lineage>
</organism>
<comment type="similarity">
    <text evidence="1">Belongs to the 'GDXG' lipolytic enzyme family.</text>
</comment>
<keyword evidence="2" id="KW-0378">Hydrolase</keyword>
<evidence type="ECO:0000256" key="2">
    <source>
        <dbReference type="ARBA" id="ARBA00022801"/>
    </source>
</evidence>
<dbReference type="PANTHER" id="PTHR48081">
    <property type="entry name" value="AB HYDROLASE SUPERFAMILY PROTEIN C4A8.06C"/>
    <property type="match status" value="1"/>
</dbReference>
<dbReference type="InterPro" id="IPR029058">
    <property type="entry name" value="AB_hydrolase_fold"/>
</dbReference>
<accession>A0A4R7ZMD2</accession>
<protein>
    <submittedName>
        <fullName evidence="4">Acetyl esterase/lipase</fullName>
    </submittedName>
</protein>